<keyword evidence="2" id="KW-0812">Transmembrane</keyword>
<feature type="region of interest" description="Disordered" evidence="1">
    <location>
        <begin position="340"/>
        <end position="364"/>
    </location>
</feature>
<dbReference type="GO" id="GO:0046872">
    <property type="term" value="F:metal ion binding"/>
    <property type="evidence" value="ECO:0007669"/>
    <property type="project" value="UniProtKB-KW"/>
</dbReference>
<dbReference type="EMBL" id="HE575323">
    <property type="protein sequence ID" value="CCC93532.1"/>
    <property type="molecule type" value="Genomic_DNA"/>
</dbReference>
<dbReference type="Pfam" id="PF20933">
    <property type="entry name" value="HpHbR"/>
    <property type="match status" value="1"/>
</dbReference>
<evidence type="ECO:0000256" key="1">
    <source>
        <dbReference type="SAM" id="MobiDB-lite"/>
    </source>
</evidence>
<keyword evidence="5" id="KW-0349">Heme</keyword>
<feature type="transmembrane region" description="Helical" evidence="2">
    <location>
        <begin position="54"/>
        <end position="74"/>
    </location>
</feature>
<keyword evidence="5" id="KW-0408">Iron</keyword>
<feature type="compositionally biased region" description="Basic and acidic residues" evidence="1">
    <location>
        <begin position="340"/>
        <end position="362"/>
    </location>
</feature>
<organism evidence="3">
    <name type="scientific">Trypanosoma congolense (strain IL3000)</name>
    <dbReference type="NCBI Taxonomy" id="1068625"/>
    <lineage>
        <taxon>Eukaryota</taxon>
        <taxon>Discoba</taxon>
        <taxon>Euglenozoa</taxon>
        <taxon>Kinetoplastea</taxon>
        <taxon>Metakinetoplastina</taxon>
        <taxon>Trypanosomatida</taxon>
        <taxon>Trypanosomatidae</taxon>
        <taxon>Trypanosoma</taxon>
        <taxon>Nannomonas</taxon>
    </lineage>
</organism>
<sequence length="387" mass="41846">MQKQYMKSHHRGPKHNQQFTNYGIKGNQRVPPCAYLVTHWLLGLLRMPVLSFRIALVLLFLRMLFISLVSFFLLLALDSQVLLHQLQGIPTMRFALLLLCASLLCRASLAQVVAEGEIKVELKDADEVAAACELRAQLAGVSIASGILLRPAVIRNATTEFSRKKSEEILAKGGAAAERASAAVNRVSGLDKANETAQKVRKAAAVAHHALEHVKEEVEIVAKKANEITELTAGATEHAKGAKANGDASVVKVSNLLARAKESEDQYVKKAAEECSNSTNYDVTAKSLAAALDKLPGVKEDNAVKTTFQSILTSLDNLDKDVKSVEQRAEELETALEKAERQLEKAEKAAEEAETESSKVETESSTSCPVAVSALLLMGTVAIYAGF</sequence>
<dbReference type="AlphaFoldDB" id="G0UVW6"/>
<evidence type="ECO:0000256" key="2">
    <source>
        <dbReference type="SAM" id="Phobius"/>
    </source>
</evidence>
<reference evidence="5" key="3">
    <citation type="journal article" date="2016" name="Elife">
        <title>Evolutionary diversification of the trypanosome haptoglobin-haemoglobin receptor from an ancestral haemoglobin receptor.</title>
        <authorList>
            <person name="Lane-Serff H."/>
            <person name="MacGregor P."/>
            <person name="Peacock L."/>
            <person name="Macleod O.J."/>
            <person name="Kay C."/>
            <person name="Gibson W."/>
            <person name="Higgins M.K."/>
            <person name="Carrington M."/>
        </authorList>
    </citation>
    <scope>X-RAY CRYSTALLOGRAPHY (3.20 ANGSTROMS) OF 116-364 AND 116-360 IN COMPLEX WITH HEME B</scope>
    <scope>DISULFIDE BONDS</scope>
</reference>
<dbReference type="PDB" id="4E40">
    <property type="method" value="X-ray"/>
    <property type="resolution" value="1.60 A"/>
    <property type="chains" value="A=114-365"/>
</dbReference>
<accession>G0UVW6</accession>
<keyword evidence="4 5" id="KW-0002">3D-structure</keyword>
<dbReference type="PDBsum" id="4E40"/>
<keyword evidence="5" id="KW-0479">Metal-binding</keyword>
<evidence type="ECO:0007829" key="4">
    <source>
        <dbReference type="PDB" id="4E40"/>
    </source>
</evidence>
<feature type="binding site" evidence="5">
    <location>
        <position position="165"/>
    </location>
    <ligand>
        <name>heme b</name>
        <dbReference type="ChEBI" id="CHEBI:60344"/>
    </ligand>
</feature>
<dbReference type="PDB" id="5JDO">
    <property type="method" value="X-ray"/>
    <property type="resolution" value="3.20 A"/>
    <property type="chains" value="A=116-364, B=116-360"/>
</dbReference>
<reference evidence="3" key="1">
    <citation type="journal article" date="2012" name="Proc. Natl. Acad. Sci. U.S.A.">
        <title>Antigenic diversity is generated by distinct evolutionary mechanisms in African trypanosome species.</title>
        <authorList>
            <person name="Jackson A.P."/>
            <person name="Berry A."/>
            <person name="Aslett M."/>
            <person name="Allison H.C."/>
            <person name="Burton P."/>
            <person name="Vavrova-Anderson J."/>
            <person name="Brown R."/>
            <person name="Browne H."/>
            <person name="Corton N."/>
            <person name="Hauser H."/>
            <person name="Gamble J."/>
            <person name="Gilderthorp R."/>
            <person name="Marcello L."/>
            <person name="McQuillan J."/>
            <person name="Otto T.D."/>
            <person name="Quail M.A."/>
            <person name="Sanders M.J."/>
            <person name="van Tonder A."/>
            <person name="Ginger M.L."/>
            <person name="Field M.C."/>
            <person name="Barry J.D."/>
            <person name="Hertz-Fowler C."/>
            <person name="Berriman M."/>
        </authorList>
    </citation>
    <scope>NUCLEOTIDE SEQUENCE</scope>
    <source>
        <strain evidence="3">IL3000</strain>
    </source>
</reference>
<dbReference type="Gene3D" id="1.20.1260.80">
    <property type="match status" value="1"/>
</dbReference>
<feature type="binding site" evidence="5">
    <location>
        <position position="155"/>
    </location>
    <ligand>
        <name>heme b</name>
        <dbReference type="ChEBI" id="CHEBI:60344"/>
    </ligand>
</feature>
<keyword evidence="2" id="KW-1133">Transmembrane helix</keyword>
<dbReference type="PDBsum" id="5JDO"/>
<reference evidence="4" key="2">
    <citation type="journal article" date="2013" name="Proc. Natl. Acad. Sci. U.S.A.">
        <title>Structure of the trypanosome haptoglobin-hemoglobin receptor and implications for nutrient uptake and innate immunity.</title>
        <authorList>
            <person name="Higgins M.K."/>
            <person name="Tkachenko O."/>
            <person name="Brown A."/>
            <person name="Reed J."/>
            <person name="Raper J."/>
            <person name="Carrington M."/>
        </authorList>
    </citation>
    <scope>X-RAY CRYSTALLOGRAPHY (1.60 ANGSTROMS) OF 114-365</scope>
    <scope>DISULFIDE BONDS</scope>
</reference>
<dbReference type="InterPro" id="IPR049462">
    <property type="entry name" value="HpHbR"/>
</dbReference>
<gene>
    <name evidence="3" type="ORF">TCIL3000_10_2930</name>
</gene>
<keyword evidence="2" id="KW-0472">Membrane</keyword>
<feature type="disulfide bond" evidence="4 5">
    <location>
        <begin position="132"/>
        <end position="275"/>
    </location>
</feature>
<evidence type="ECO:0007829" key="5">
    <source>
        <dbReference type="PDB" id="5JDO"/>
    </source>
</evidence>
<evidence type="ECO:0000313" key="3">
    <source>
        <dbReference type="EMBL" id="CCC93532.1"/>
    </source>
</evidence>
<proteinExistence type="evidence at protein level"/>
<dbReference type="SMR" id="G0UVW6"/>
<protein>
    <submittedName>
        <fullName evidence="3">Uncharacterized protein</fullName>
    </submittedName>
</protein>
<name>G0UVW6_TRYCI</name>